<evidence type="ECO:0000313" key="2">
    <source>
        <dbReference type="Proteomes" id="UP000014071"/>
    </source>
</evidence>
<sequence>MLNSSLSRGALPLPMPYASMAIRHRRLALERTPAMQRDGGSAVASCCTAFFNSQPPLRRLRRVLLPNFFSTFSAISASEAGSGSVCDRKISEHTETSKDSFVFRRSLAHQTVSQPPPS</sequence>
<accession>R9P6G0</accession>
<dbReference type="EMBL" id="DF238808">
    <property type="protein sequence ID" value="GAC96914.1"/>
    <property type="molecule type" value="Genomic_DNA"/>
</dbReference>
<name>R9P6G0_PSEHS</name>
<dbReference type="HOGENOM" id="CLU_2074194_0_0_1"/>
<protein>
    <submittedName>
        <fullName evidence="1">Uncharacterized protein</fullName>
    </submittedName>
</protein>
<proteinExistence type="predicted"/>
<dbReference type="RefSeq" id="XP_012190501.1">
    <property type="nucleotide sequence ID" value="XM_012335111.1"/>
</dbReference>
<dbReference type="Proteomes" id="UP000014071">
    <property type="component" value="Unassembled WGS sequence"/>
</dbReference>
<keyword evidence="2" id="KW-1185">Reference proteome</keyword>
<reference evidence="2" key="1">
    <citation type="journal article" date="2013" name="Genome Announc.">
        <title>Draft genome sequence of the basidiomycetous yeast-like fungus Pseudozyma hubeiensis SY62, which produces an abundant amount of the biosurfactant mannosylerythritol lipids.</title>
        <authorList>
            <person name="Konishi M."/>
            <person name="Hatada Y."/>
            <person name="Horiuchi J."/>
        </authorList>
    </citation>
    <scope>NUCLEOTIDE SEQUENCE [LARGE SCALE GENOMIC DNA]</scope>
    <source>
        <strain evidence="2">SY62</strain>
    </source>
</reference>
<gene>
    <name evidence="1" type="ORF">PHSY_004498</name>
</gene>
<dbReference type="AlphaFoldDB" id="R9P6G0"/>
<evidence type="ECO:0000313" key="1">
    <source>
        <dbReference type="EMBL" id="GAC96914.1"/>
    </source>
</evidence>
<dbReference type="GeneID" id="24109780"/>
<organism evidence="1 2">
    <name type="scientific">Pseudozyma hubeiensis (strain SY62)</name>
    <name type="common">Yeast</name>
    <dbReference type="NCBI Taxonomy" id="1305764"/>
    <lineage>
        <taxon>Eukaryota</taxon>
        <taxon>Fungi</taxon>
        <taxon>Dikarya</taxon>
        <taxon>Basidiomycota</taxon>
        <taxon>Ustilaginomycotina</taxon>
        <taxon>Ustilaginomycetes</taxon>
        <taxon>Ustilaginales</taxon>
        <taxon>Ustilaginaceae</taxon>
        <taxon>Pseudozyma</taxon>
    </lineage>
</organism>